<proteinExistence type="predicted"/>
<dbReference type="STRING" id="1685010.A0O34_07730"/>
<evidence type="ECO:0000313" key="1">
    <source>
        <dbReference type="EMBL" id="ANF50413.1"/>
    </source>
</evidence>
<evidence type="ECO:0000313" key="2">
    <source>
        <dbReference type="Proteomes" id="UP000077824"/>
    </source>
</evidence>
<name>A0A172XTT5_9FLAO</name>
<sequence length="262" mass="30499">MEKLPISICILSWKSGSTLKNTLRSYKKYGLLEMVDDIVILFQEVSEEDKKTAEKYKVKYIGLKENIGIGKGMKMLTENASSENILFLEHDWELIEEKSFVLSHLKGGLELLNNGFDVVRFRSRKNPGYPLISIRNKGKELDYYDDWHECTAPHLLESLHWLDPAVEFPDKIQKQGEYFVTTSRWANWTNNPYLVKKSYLLGKILPFSGESVSLERNIASWWVKQDFKIAQGEGLFKHSDFTKYPKKSLLRKILSKLKNKLK</sequence>
<accession>A0A172XTT5</accession>
<dbReference type="KEGG" id="chh:A0O34_07730"/>
<dbReference type="SUPFAM" id="SSF53448">
    <property type="entry name" value="Nucleotide-diphospho-sugar transferases"/>
    <property type="match status" value="1"/>
</dbReference>
<keyword evidence="2" id="KW-1185">Reference proteome</keyword>
<dbReference type="EMBL" id="CP015199">
    <property type="protein sequence ID" value="ANF50413.1"/>
    <property type="molecule type" value="Genomic_DNA"/>
</dbReference>
<dbReference type="InterPro" id="IPR029044">
    <property type="entry name" value="Nucleotide-diphossugar_trans"/>
</dbReference>
<evidence type="ECO:0008006" key="3">
    <source>
        <dbReference type="Google" id="ProtNLM"/>
    </source>
</evidence>
<dbReference type="RefSeq" id="WP_066753385.1">
    <property type="nucleotide sequence ID" value="NZ_CP015199.1"/>
</dbReference>
<reference evidence="1 2" key="1">
    <citation type="submission" date="2016-04" db="EMBL/GenBank/DDBJ databases">
        <title>Complete Genome Sequence of Chryseobacterium sp. IHBB 10212.</title>
        <authorList>
            <person name="Pal M."/>
            <person name="Swarnkar M.K."/>
            <person name="Kaushal K."/>
            <person name="Chhibber S."/>
            <person name="Singh A.K."/>
            <person name="Gulati A."/>
        </authorList>
    </citation>
    <scope>NUCLEOTIDE SEQUENCE [LARGE SCALE GENOMIC DNA]</scope>
    <source>
        <strain evidence="1 2">IHBB 10212</strain>
    </source>
</reference>
<dbReference type="AlphaFoldDB" id="A0A172XTT5"/>
<dbReference type="Proteomes" id="UP000077824">
    <property type="component" value="Chromosome"/>
</dbReference>
<organism evidence="1 2">
    <name type="scientific">Chryseobacterium glaciei</name>
    <dbReference type="NCBI Taxonomy" id="1685010"/>
    <lineage>
        <taxon>Bacteria</taxon>
        <taxon>Pseudomonadati</taxon>
        <taxon>Bacteroidota</taxon>
        <taxon>Flavobacteriia</taxon>
        <taxon>Flavobacteriales</taxon>
        <taxon>Weeksellaceae</taxon>
        <taxon>Chryseobacterium group</taxon>
        <taxon>Chryseobacterium</taxon>
    </lineage>
</organism>
<gene>
    <name evidence="1" type="ORF">A0O34_07730</name>
</gene>
<protein>
    <recommendedName>
        <fullName evidence="3">Glycosyltransferase 2-like domain-containing protein</fullName>
    </recommendedName>
</protein>
<dbReference type="OrthoDB" id="1266448at2"/>
<dbReference type="Gene3D" id="3.90.550.10">
    <property type="entry name" value="Spore Coat Polysaccharide Biosynthesis Protein SpsA, Chain A"/>
    <property type="match status" value="1"/>
</dbReference>